<evidence type="ECO:0000313" key="1">
    <source>
        <dbReference type="EMBL" id="EED90054.1"/>
    </source>
</evidence>
<dbReference type="HOGENOM" id="CLU_1149201_0_0_1"/>
<gene>
    <name evidence="1" type="ORF">THAPSDRAFT_8461</name>
</gene>
<evidence type="ECO:0000313" key="2">
    <source>
        <dbReference type="Proteomes" id="UP000001449"/>
    </source>
</evidence>
<dbReference type="GeneID" id="7445918"/>
<sequence length="242" mass="26845">MADVSVGGWATGVDCVANLFSPCRLFDGGWYIIHSYITGEDLVVLEKTRRSYGTTCCTMHHRQLDFGFWLVRFPPGSLLCTTISAIDVGELIGLEPPLLYVHYVGSLAWWWGRGEGAAKTTTTTRTFAALSQGENVVVPLVTDSLEWTLSSPPPLHQFEEPPLIVECEHLGLKPGAEVEEVLESQGETISDIVGKEGWLANDPKLYEGLIPQNVEWTEFIDEKTGEWVYLDEFGQRVDAPKA</sequence>
<keyword evidence="2" id="KW-1185">Reference proteome</keyword>
<dbReference type="InParanoid" id="B8C9J8"/>
<proteinExistence type="predicted"/>
<dbReference type="KEGG" id="tps:THAPSDRAFT_8461"/>
<organism evidence="1 2">
    <name type="scientific">Thalassiosira pseudonana</name>
    <name type="common">Marine diatom</name>
    <name type="synonym">Cyclotella nana</name>
    <dbReference type="NCBI Taxonomy" id="35128"/>
    <lineage>
        <taxon>Eukaryota</taxon>
        <taxon>Sar</taxon>
        <taxon>Stramenopiles</taxon>
        <taxon>Ochrophyta</taxon>
        <taxon>Bacillariophyta</taxon>
        <taxon>Coscinodiscophyceae</taxon>
        <taxon>Thalassiosirophycidae</taxon>
        <taxon>Thalassiosirales</taxon>
        <taxon>Thalassiosiraceae</taxon>
        <taxon>Thalassiosira</taxon>
    </lineage>
</organism>
<accession>B8C9J8</accession>
<reference evidence="1 2" key="1">
    <citation type="journal article" date="2004" name="Science">
        <title>The genome of the diatom Thalassiosira pseudonana: ecology, evolution, and metabolism.</title>
        <authorList>
            <person name="Armbrust E.V."/>
            <person name="Berges J.A."/>
            <person name="Bowler C."/>
            <person name="Green B.R."/>
            <person name="Martinez D."/>
            <person name="Putnam N.H."/>
            <person name="Zhou S."/>
            <person name="Allen A.E."/>
            <person name="Apt K.E."/>
            <person name="Bechner M."/>
            <person name="Brzezinski M.A."/>
            <person name="Chaal B.K."/>
            <person name="Chiovitti A."/>
            <person name="Davis A.K."/>
            <person name="Demarest M.S."/>
            <person name="Detter J.C."/>
            <person name="Glavina T."/>
            <person name="Goodstein D."/>
            <person name="Hadi M.Z."/>
            <person name="Hellsten U."/>
            <person name="Hildebrand M."/>
            <person name="Jenkins B.D."/>
            <person name="Jurka J."/>
            <person name="Kapitonov V.V."/>
            <person name="Kroger N."/>
            <person name="Lau W.W."/>
            <person name="Lane T.W."/>
            <person name="Larimer F.W."/>
            <person name="Lippmeier J.C."/>
            <person name="Lucas S."/>
            <person name="Medina M."/>
            <person name="Montsant A."/>
            <person name="Obornik M."/>
            <person name="Parker M.S."/>
            <person name="Palenik B."/>
            <person name="Pazour G.J."/>
            <person name="Richardson P.M."/>
            <person name="Rynearson T.A."/>
            <person name="Saito M.A."/>
            <person name="Schwartz D.C."/>
            <person name="Thamatrakoln K."/>
            <person name="Valentin K."/>
            <person name="Vardi A."/>
            <person name="Wilkerson F.P."/>
            <person name="Rokhsar D.S."/>
        </authorList>
    </citation>
    <scope>NUCLEOTIDE SEQUENCE [LARGE SCALE GENOMIC DNA]</scope>
    <source>
        <strain evidence="1 2">CCMP1335</strain>
    </source>
</reference>
<dbReference type="eggNOG" id="ENOG502S7TN">
    <property type="taxonomic scope" value="Eukaryota"/>
</dbReference>
<name>B8C9J8_THAPS</name>
<dbReference type="PaxDb" id="35128-Thaps8461"/>
<protein>
    <submittedName>
        <fullName evidence="1">Uncharacterized protein</fullName>
    </submittedName>
</protein>
<reference evidence="1 2" key="2">
    <citation type="journal article" date="2008" name="Nature">
        <title>The Phaeodactylum genome reveals the evolutionary history of diatom genomes.</title>
        <authorList>
            <person name="Bowler C."/>
            <person name="Allen A.E."/>
            <person name="Badger J.H."/>
            <person name="Grimwood J."/>
            <person name="Jabbari K."/>
            <person name="Kuo A."/>
            <person name="Maheswari U."/>
            <person name="Martens C."/>
            <person name="Maumus F."/>
            <person name="Otillar R.P."/>
            <person name="Rayko E."/>
            <person name="Salamov A."/>
            <person name="Vandepoele K."/>
            <person name="Beszteri B."/>
            <person name="Gruber A."/>
            <person name="Heijde M."/>
            <person name="Katinka M."/>
            <person name="Mock T."/>
            <person name="Valentin K."/>
            <person name="Verret F."/>
            <person name="Berges J.A."/>
            <person name="Brownlee C."/>
            <person name="Cadoret J.P."/>
            <person name="Chiovitti A."/>
            <person name="Choi C.J."/>
            <person name="Coesel S."/>
            <person name="De Martino A."/>
            <person name="Detter J.C."/>
            <person name="Durkin C."/>
            <person name="Falciatore A."/>
            <person name="Fournet J."/>
            <person name="Haruta M."/>
            <person name="Huysman M.J."/>
            <person name="Jenkins B.D."/>
            <person name="Jiroutova K."/>
            <person name="Jorgensen R.E."/>
            <person name="Joubert Y."/>
            <person name="Kaplan A."/>
            <person name="Kroger N."/>
            <person name="Kroth P.G."/>
            <person name="La Roche J."/>
            <person name="Lindquist E."/>
            <person name="Lommer M."/>
            <person name="Martin-Jezequel V."/>
            <person name="Lopez P.J."/>
            <person name="Lucas S."/>
            <person name="Mangogna M."/>
            <person name="McGinnis K."/>
            <person name="Medlin L.K."/>
            <person name="Montsant A."/>
            <person name="Oudot-Le Secq M.P."/>
            <person name="Napoli C."/>
            <person name="Obornik M."/>
            <person name="Parker M.S."/>
            <person name="Petit J.L."/>
            <person name="Porcel B.M."/>
            <person name="Poulsen N."/>
            <person name="Robison M."/>
            <person name="Rychlewski L."/>
            <person name="Rynearson T.A."/>
            <person name="Schmutz J."/>
            <person name="Shapiro H."/>
            <person name="Siaut M."/>
            <person name="Stanley M."/>
            <person name="Sussman M.R."/>
            <person name="Taylor A.R."/>
            <person name="Vardi A."/>
            <person name="von Dassow P."/>
            <person name="Vyverman W."/>
            <person name="Willis A."/>
            <person name="Wyrwicz L.S."/>
            <person name="Rokhsar D.S."/>
            <person name="Weissenbach J."/>
            <person name="Armbrust E.V."/>
            <person name="Green B.R."/>
            <person name="Van de Peer Y."/>
            <person name="Grigoriev I.V."/>
        </authorList>
    </citation>
    <scope>NUCLEOTIDE SEQUENCE [LARGE SCALE GENOMIC DNA]</scope>
    <source>
        <strain evidence="1 2">CCMP1335</strain>
    </source>
</reference>
<dbReference type="EMBL" id="CM000646">
    <property type="protein sequence ID" value="EED90054.1"/>
    <property type="molecule type" value="Genomic_DNA"/>
</dbReference>
<dbReference type="AlphaFoldDB" id="B8C9J8"/>
<dbReference type="Proteomes" id="UP000001449">
    <property type="component" value="Chromosome 10"/>
</dbReference>
<dbReference type="RefSeq" id="XP_002292858.1">
    <property type="nucleotide sequence ID" value="XM_002292822.1"/>
</dbReference>